<keyword evidence="2" id="KW-1185">Reference proteome</keyword>
<organism evidence="1 2">
    <name type="scientific">Companilactobacillus heilongjiangensis</name>
    <dbReference type="NCBI Taxonomy" id="1074467"/>
    <lineage>
        <taxon>Bacteria</taxon>
        <taxon>Bacillati</taxon>
        <taxon>Bacillota</taxon>
        <taxon>Bacilli</taxon>
        <taxon>Lactobacillales</taxon>
        <taxon>Lactobacillaceae</taxon>
        <taxon>Companilactobacillus</taxon>
    </lineage>
</organism>
<sequence length="75" mass="8637">MVGVNRYGFYSSILVTGNAVRFDPIKSESAVYLIYAETGWYREWSIRPFIGNDSAIFLYQRVEQAREFPSIFVGS</sequence>
<dbReference type="KEGG" id="lhi:JP39_09245"/>
<dbReference type="Proteomes" id="UP000061546">
    <property type="component" value="Chromosome"/>
</dbReference>
<proteinExistence type="predicted"/>
<reference evidence="1 2" key="1">
    <citation type="submission" date="2015-08" db="EMBL/GenBank/DDBJ databases">
        <title>Genomic sequence of Lactobacillus heilongjiangensis DSM 28069, isolated from Chinese traditional pickle.</title>
        <authorList>
            <person name="Jiang X."/>
            <person name="Zheng B."/>
            <person name="Cheng H."/>
        </authorList>
    </citation>
    <scope>NUCLEOTIDE SEQUENCE [LARGE SCALE GENOMIC DNA]</scope>
    <source>
        <strain evidence="1 2">DSM 28069</strain>
    </source>
</reference>
<accession>A0A0K2LDZ0</accession>
<evidence type="ECO:0000313" key="1">
    <source>
        <dbReference type="EMBL" id="ALB29519.1"/>
    </source>
</evidence>
<dbReference type="EMBL" id="CP012559">
    <property type="protein sequence ID" value="ALB29519.1"/>
    <property type="molecule type" value="Genomic_DNA"/>
</dbReference>
<name>A0A0K2LDZ0_9LACO</name>
<protein>
    <submittedName>
        <fullName evidence="1">Uncharacterized protein</fullName>
    </submittedName>
</protein>
<gene>
    <name evidence="1" type="ORF">JP39_09245</name>
</gene>
<dbReference type="AlphaFoldDB" id="A0A0K2LDZ0"/>
<evidence type="ECO:0000313" key="2">
    <source>
        <dbReference type="Proteomes" id="UP000061546"/>
    </source>
</evidence>